<comment type="catalytic activity">
    <reaction evidence="4">
        <text>UTP + H2O = UMP + diphosphate + H(+)</text>
        <dbReference type="Rhea" id="RHEA:29395"/>
        <dbReference type="ChEBI" id="CHEBI:15377"/>
        <dbReference type="ChEBI" id="CHEBI:15378"/>
        <dbReference type="ChEBI" id="CHEBI:33019"/>
        <dbReference type="ChEBI" id="CHEBI:46398"/>
        <dbReference type="ChEBI" id="CHEBI:57865"/>
        <dbReference type="EC" id="3.6.1.9"/>
    </reaction>
</comment>
<proteinExistence type="inferred from homology"/>
<dbReference type="Pfam" id="PF02545">
    <property type="entry name" value="Maf"/>
    <property type="match status" value="1"/>
</dbReference>
<evidence type="ECO:0000256" key="4">
    <source>
        <dbReference type="HAMAP-Rule" id="MF_00528"/>
    </source>
</evidence>
<dbReference type="NCBIfam" id="TIGR00172">
    <property type="entry name" value="maf"/>
    <property type="match status" value="1"/>
</dbReference>
<comment type="catalytic activity">
    <reaction evidence="4">
        <text>dTTP + H2O = dTMP + diphosphate + H(+)</text>
        <dbReference type="Rhea" id="RHEA:28534"/>
        <dbReference type="ChEBI" id="CHEBI:15377"/>
        <dbReference type="ChEBI" id="CHEBI:15378"/>
        <dbReference type="ChEBI" id="CHEBI:33019"/>
        <dbReference type="ChEBI" id="CHEBI:37568"/>
        <dbReference type="ChEBI" id="CHEBI:63528"/>
        <dbReference type="EC" id="3.6.1.9"/>
    </reaction>
</comment>
<evidence type="ECO:0000313" key="5">
    <source>
        <dbReference type="EMBL" id="SUI93055.1"/>
    </source>
</evidence>
<keyword evidence="2 4" id="KW-0378">Hydrolase</keyword>
<dbReference type="HAMAP" id="MF_00528">
    <property type="entry name" value="Maf"/>
    <property type="match status" value="1"/>
</dbReference>
<evidence type="ECO:0000313" key="6">
    <source>
        <dbReference type="Proteomes" id="UP000255061"/>
    </source>
</evidence>
<dbReference type="AlphaFoldDB" id="A0A380B570"/>
<reference evidence="5 6" key="1">
    <citation type="submission" date="2018-06" db="EMBL/GenBank/DDBJ databases">
        <authorList>
            <consortium name="Pathogen Informatics"/>
            <person name="Doyle S."/>
        </authorList>
    </citation>
    <scope>NUCLEOTIDE SEQUENCE [LARGE SCALE GENOMIC DNA]</scope>
    <source>
        <strain evidence="5 6">NCTC10736</strain>
    </source>
</reference>
<dbReference type="PANTHER" id="PTHR43213">
    <property type="entry name" value="BIFUNCTIONAL DTTP/UTP PYROPHOSPHATASE/METHYLTRANSFERASE PROTEIN-RELATED"/>
    <property type="match status" value="1"/>
</dbReference>
<dbReference type="CDD" id="cd00555">
    <property type="entry name" value="Maf"/>
    <property type="match status" value="1"/>
</dbReference>
<dbReference type="RefSeq" id="WP_115406914.1">
    <property type="nucleotide sequence ID" value="NZ_UGYV01000001.1"/>
</dbReference>
<feature type="site" description="Important for substrate specificity" evidence="4">
    <location>
        <position position="11"/>
    </location>
</feature>
<dbReference type="EC" id="3.6.1.9" evidence="4"/>
<dbReference type="SUPFAM" id="SSF52972">
    <property type="entry name" value="ITPase-like"/>
    <property type="match status" value="1"/>
</dbReference>
<dbReference type="GO" id="GO:0009117">
    <property type="term" value="P:nucleotide metabolic process"/>
    <property type="evidence" value="ECO:0007669"/>
    <property type="project" value="UniProtKB-KW"/>
</dbReference>
<comment type="similarity">
    <text evidence="4">Belongs to the Maf family. YhdE subfamily.</text>
</comment>
<gene>
    <name evidence="5" type="primary">yhdE_2</name>
    <name evidence="5" type="ORF">NCTC10736_03587</name>
</gene>
<comment type="subcellular location">
    <subcellularLocation>
        <location evidence="4">Cytoplasm</location>
    </subcellularLocation>
</comment>
<dbReference type="InterPro" id="IPR029001">
    <property type="entry name" value="ITPase-like_fam"/>
</dbReference>
<dbReference type="GO" id="GO:0005737">
    <property type="term" value="C:cytoplasm"/>
    <property type="evidence" value="ECO:0007669"/>
    <property type="project" value="UniProtKB-SubCell"/>
</dbReference>
<dbReference type="InterPro" id="IPR003697">
    <property type="entry name" value="Maf-like"/>
</dbReference>
<keyword evidence="4" id="KW-0963">Cytoplasm</keyword>
<dbReference type="PIRSF" id="PIRSF006305">
    <property type="entry name" value="Maf"/>
    <property type="match status" value="1"/>
</dbReference>
<dbReference type="Gene3D" id="3.90.950.10">
    <property type="match status" value="1"/>
</dbReference>
<comment type="function">
    <text evidence="4">Nucleoside triphosphate pyrophosphatase that hydrolyzes dTTP and UTP. May have a dual role in cell division arrest and in preventing the incorporation of modified nucleotides into cellular nucleic acids.</text>
</comment>
<dbReference type="GO" id="GO:0036218">
    <property type="term" value="F:dTTP diphosphatase activity"/>
    <property type="evidence" value="ECO:0007669"/>
    <property type="project" value="RHEA"/>
</dbReference>
<sequence>MNLVLASTSPRRKELLAQIGLGRPEFSFTQVAPDIDETPQLREMPIDYVQRLAAEKAHAGLALCADMSQPAVLGSDTIVVFENQILGKPTDAADAKRMLSELSGQLHTVMTAIALVYRKDESSLTAKTLVRLVQTQVRFCTLSKAEIEAYVASAEPMDKAGSYGIQGMGGCFVAAIDGSYSGVVGLPLVETRELLAEVGII</sequence>
<keyword evidence="3 4" id="KW-0546">Nucleotide metabolism</keyword>
<comment type="caution">
    <text evidence="4">Lacks conserved residue(s) required for the propagation of feature annotation.</text>
</comment>
<dbReference type="PANTHER" id="PTHR43213:SF5">
    <property type="entry name" value="BIFUNCTIONAL DTTP_UTP PYROPHOSPHATASE_METHYLTRANSFERASE PROTEIN-RELATED"/>
    <property type="match status" value="1"/>
</dbReference>
<dbReference type="EMBL" id="UGYV01000001">
    <property type="protein sequence ID" value="SUI93055.1"/>
    <property type="molecule type" value="Genomic_DNA"/>
</dbReference>
<comment type="cofactor">
    <cofactor evidence="1 4">
        <name>a divalent metal cation</name>
        <dbReference type="ChEBI" id="CHEBI:60240"/>
    </cofactor>
</comment>
<evidence type="ECO:0000256" key="1">
    <source>
        <dbReference type="ARBA" id="ARBA00001968"/>
    </source>
</evidence>
<feature type="site" description="Important for substrate specificity" evidence="4">
    <location>
        <position position="77"/>
    </location>
</feature>
<organism evidence="5 6">
    <name type="scientific">Shewanella morhuae</name>
    <dbReference type="NCBI Taxonomy" id="365591"/>
    <lineage>
        <taxon>Bacteria</taxon>
        <taxon>Pseudomonadati</taxon>
        <taxon>Pseudomonadota</taxon>
        <taxon>Gammaproteobacteria</taxon>
        <taxon>Alteromonadales</taxon>
        <taxon>Shewanellaceae</taxon>
        <taxon>Shewanella</taxon>
    </lineage>
</organism>
<dbReference type="GO" id="GO:0036221">
    <property type="term" value="F:UTP diphosphatase activity"/>
    <property type="evidence" value="ECO:0007669"/>
    <property type="project" value="RHEA"/>
</dbReference>
<accession>A0A380B570</accession>
<dbReference type="Proteomes" id="UP000255061">
    <property type="component" value="Unassembled WGS sequence"/>
</dbReference>
<feature type="active site" description="Proton acceptor" evidence="4">
    <location>
        <position position="76"/>
    </location>
</feature>
<name>A0A380B570_9GAMM</name>
<feature type="site" description="Important for substrate specificity" evidence="4">
    <location>
        <position position="166"/>
    </location>
</feature>
<evidence type="ECO:0000256" key="3">
    <source>
        <dbReference type="ARBA" id="ARBA00023080"/>
    </source>
</evidence>
<evidence type="ECO:0000256" key="2">
    <source>
        <dbReference type="ARBA" id="ARBA00022801"/>
    </source>
</evidence>
<protein>
    <recommendedName>
        <fullName evidence="4">dTTP/UTP pyrophosphatase</fullName>
        <shortName evidence="4">dTTPase/UTPase</shortName>
        <ecNumber evidence="4">3.6.1.9</ecNumber>
    </recommendedName>
    <alternativeName>
        <fullName evidence="4">Nucleoside triphosphate pyrophosphatase</fullName>
    </alternativeName>
    <alternativeName>
        <fullName evidence="4">Nucleotide pyrophosphatase</fullName>
        <shortName evidence="4">Nucleotide PPase</shortName>
    </alternativeName>
</protein>